<dbReference type="OrthoDB" id="412787at2759"/>
<evidence type="ECO:0000256" key="1">
    <source>
        <dbReference type="ARBA" id="ARBA00004496"/>
    </source>
</evidence>
<dbReference type="GO" id="GO:0061710">
    <property type="term" value="F:L-threonylcarbamoyladenylate synthase"/>
    <property type="evidence" value="ECO:0007669"/>
    <property type="project" value="UniProtKB-EC"/>
</dbReference>
<dbReference type="GO" id="GO:0003725">
    <property type="term" value="F:double-stranded RNA binding"/>
    <property type="evidence" value="ECO:0007669"/>
    <property type="project" value="InterPro"/>
</dbReference>
<dbReference type="GeneID" id="27324185"/>
<accession>A0A0D1ZAY8</accession>
<dbReference type="NCBIfam" id="TIGR00057">
    <property type="entry name" value="L-threonylcarbamoyladenylate synthase"/>
    <property type="match status" value="1"/>
</dbReference>
<keyword evidence="15" id="KW-1185">Reference proteome</keyword>
<dbReference type="HOGENOM" id="CLU_031397_0_0_1"/>
<evidence type="ECO:0000313" key="14">
    <source>
        <dbReference type="EMBL" id="KIV91847.1"/>
    </source>
</evidence>
<dbReference type="InterPro" id="IPR005145">
    <property type="entry name" value="Sua5_C"/>
</dbReference>
<evidence type="ECO:0000256" key="11">
    <source>
        <dbReference type="ARBA" id="ARBA00029774"/>
    </source>
</evidence>
<comment type="similarity">
    <text evidence="2">Belongs to the SUA5 family.</text>
</comment>
<name>A0A0D1ZAY8_EXOME</name>
<evidence type="ECO:0000256" key="3">
    <source>
        <dbReference type="ARBA" id="ARBA00012584"/>
    </source>
</evidence>
<dbReference type="Pfam" id="PF03481">
    <property type="entry name" value="Sua5_C"/>
    <property type="match status" value="1"/>
</dbReference>
<dbReference type="GO" id="GO:0006450">
    <property type="term" value="P:regulation of translational fidelity"/>
    <property type="evidence" value="ECO:0007669"/>
    <property type="project" value="TreeGrafter"/>
</dbReference>
<evidence type="ECO:0000256" key="9">
    <source>
        <dbReference type="ARBA" id="ARBA00022741"/>
    </source>
</evidence>
<organism evidence="14 15">
    <name type="scientific">Exophiala mesophila</name>
    <name type="common">Black yeast-like fungus</name>
    <dbReference type="NCBI Taxonomy" id="212818"/>
    <lineage>
        <taxon>Eukaryota</taxon>
        <taxon>Fungi</taxon>
        <taxon>Dikarya</taxon>
        <taxon>Ascomycota</taxon>
        <taxon>Pezizomycotina</taxon>
        <taxon>Eurotiomycetes</taxon>
        <taxon>Chaetothyriomycetidae</taxon>
        <taxon>Chaetothyriales</taxon>
        <taxon>Herpotrichiellaceae</taxon>
        <taxon>Exophiala</taxon>
    </lineage>
</organism>
<dbReference type="InterPro" id="IPR006070">
    <property type="entry name" value="Sua5-like_dom"/>
</dbReference>
<gene>
    <name evidence="14" type="ORF">PV10_06340</name>
</gene>
<keyword evidence="10" id="KW-0067">ATP-binding</keyword>
<evidence type="ECO:0000256" key="6">
    <source>
        <dbReference type="ARBA" id="ARBA00022679"/>
    </source>
</evidence>
<dbReference type="Pfam" id="PF01300">
    <property type="entry name" value="Sua5_yciO_yrdC"/>
    <property type="match status" value="1"/>
</dbReference>
<evidence type="ECO:0000256" key="8">
    <source>
        <dbReference type="ARBA" id="ARBA00022695"/>
    </source>
</evidence>
<dbReference type="EC" id="2.7.7.87" evidence="3"/>
<evidence type="ECO:0000256" key="7">
    <source>
        <dbReference type="ARBA" id="ARBA00022694"/>
    </source>
</evidence>
<dbReference type="VEuPathDB" id="FungiDB:PV10_06340"/>
<dbReference type="STRING" id="212818.A0A0D1ZAY8"/>
<evidence type="ECO:0000256" key="4">
    <source>
        <dbReference type="ARBA" id="ARBA00015492"/>
    </source>
</evidence>
<dbReference type="PROSITE" id="PS51163">
    <property type="entry name" value="YRDC"/>
    <property type="match status" value="1"/>
</dbReference>
<dbReference type="GO" id="GO:0008033">
    <property type="term" value="P:tRNA processing"/>
    <property type="evidence" value="ECO:0007669"/>
    <property type="project" value="UniProtKB-KW"/>
</dbReference>
<evidence type="ECO:0000256" key="10">
    <source>
        <dbReference type="ARBA" id="ARBA00022840"/>
    </source>
</evidence>
<dbReference type="SUPFAM" id="SSF55821">
    <property type="entry name" value="YrdC/RibB"/>
    <property type="match status" value="1"/>
</dbReference>
<reference evidence="14 15" key="1">
    <citation type="submission" date="2015-01" db="EMBL/GenBank/DDBJ databases">
        <title>The Genome Sequence of Exophiala mesophila CBS40295.</title>
        <authorList>
            <consortium name="The Broad Institute Genomics Platform"/>
            <person name="Cuomo C."/>
            <person name="de Hoog S."/>
            <person name="Gorbushina A."/>
            <person name="Stielow B."/>
            <person name="Teixiera M."/>
            <person name="Abouelleil A."/>
            <person name="Chapman S.B."/>
            <person name="Priest M."/>
            <person name="Young S.K."/>
            <person name="Wortman J."/>
            <person name="Nusbaum C."/>
            <person name="Birren B."/>
        </authorList>
    </citation>
    <scope>NUCLEOTIDE SEQUENCE [LARGE SCALE GENOMIC DNA]</scope>
    <source>
        <strain evidence="14 15">CBS 40295</strain>
    </source>
</reference>
<dbReference type="AlphaFoldDB" id="A0A0D1ZAY8"/>
<protein>
    <recommendedName>
        <fullName evidence="4">Threonylcarbamoyl-AMP synthase</fullName>
        <ecNumber evidence="3">2.7.7.87</ecNumber>
    </recommendedName>
    <alternativeName>
        <fullName evidence="11">L-threonylcarbamoyladenylate synthase</fullName>
    </alternativeName>
</protein>
<dbReference type="InterPro" id="IPR017945">
    <property type="entry name" value="DHBP_synth_RibB-like_a/b_dom"/>
</dbReference>
<dbReference type="OMA" id="GIISCHW"/>
<dbReference type="RefSeq" id="XP_016223421.1">
    <property type="nucleotide sequence ID" value="XM_016371128.1"/>
</dbReference>
<dbReference type="GO" id="GO:0005524">
    <property type="term" value="F:ATP binding"/>
    <property type="evidence" value="ECO:0007669"/>
    <property type="project" value="UniProtKB-KW"/>
</dbReference>
<sequence>MLRQLVTKTHPFSTSVRFGSPLSKISRMSKTMESIIRDRTRLGNQPYVNCKTRIISLMDIEIPEKASDDEYRQLYKAYVAKAPTNSNAQLLLDAVDSIKYGICPPVAFPTETVYGLGADATNEPSVAGIFAAKGRPSDNPLIVHVSSVQHLERVTGSALPDIYKSLADKFFPGPLTILLPVPTPSHFARNVHPGQETIGFRIPSSKYARFFIAVCDRPIAGPSANSSGKPSPTTAQHVFDDLQGKINFILDAGPCDVGVESTVVDGLHDPPLILRPGGVSQAELIAHGNRYDNRFAHTAIGYQRHDDQLNSMPTSPSVPSNVSTPCSSSSTLALAGKYDHHANGAPRAPGMKYRHYAPKGRMTLFSQRAVENDRVQTKLDNLVEASPASNIRLGIISCHWPPFAGLHLPSPPSKSSHIDTDSDPVSQSAYSAITKTAHLNLPNKTNLTLYDVHLGPEISVLAQSLFGVLRLFDDLKCDYIFAETVRRSTPSEIESKTDLNSVDVPKLIDRDHVIKKRDLEDAVIDRIEKAAGERIDS</sequence>
<dbReference type="InterPro" id="IPR038385">
    <property type="entry name" value="Sua5/YwlC_C"/>
</dbReference>
<proteinExistence type="inferred from homology"/>
<dbReference type="GO" id="GO:0005737">
    <property type="term" value="C:cytoplasm"/>
    <property type="evidence" value="ECO:0007669"/>
    <property type="project" value="UniProtKB-SubCell"/>
</dbReference>
<keyword evidence="6" id="KW-0808">Transferase</keyword>
<keyword evidence="8" id="KW-0548">Nucleotidyltransferase</keyword>
<dbReference type="Gene3D" id="3.90.870.10">
    <property type="entry name" value="DHBP synthase"/>
    <property type="match status" value="1"/>
</dbReference>
<dbReference type="Gene3D" id="3.40.50.11030">
    <property type="entry name" value="Threonylcarbamoyl-AMP synthase, C-terminal domain"/>
    <property type="match status" value="1"/>
</dbReference>
<keyword evidence="9" id="KW-0547">Nucleotide-binding</keyword>
<dbReference type="PANTHER" id="PTHR17490">
    <property type="entry name" value="SUA5"/>
    <property type="match status" value="1"/>
</dbReference>
<evidence type="ECO:0000256" key="2">
    <source>
        <dbReference type="ARBA" id="ARBA00007663"/>
    </source>
</evidence>
<dbReference type="PANTHER" id="PTHR17490:SF16">
    <property type="entry name" value="THREONYLCARBAMOYL-AMP SYNTHASE"/>
    <property type="match status" value="1"/>
</dbReference>
<feature type="domain" description="YrdC-like" evidence="13">
    <location>
        <begin position="88"/>
        <end position="279"/>
    </location>
</feature>
<evidence type="ECO:0000256" key="12">
    <source>
        <dbReference type="ARBA" id="ARBA00048366"/>
    </source>
</evidence>
<comment type="subcellular location">
    <subcellularLocation>
        <location evidence="1">Cytoplasm</location>
    </subcellularLocation>
</comment>
<evidence type="ECO:0000259" key="13">
    <source>
        <dbReference type="PROSITE" id="PS51163"/>
    </source>
</evidence>
<evidence type="ECO:0000313" key="15">
    <source>
        <dbReference type="Proteomes" id="UP000054302"/>
    </source>
</evidence>
<comment type="catalytic activity">
    <reaction evidence="12">
        <text>L-threonine + hydrogencarbonate + ATP = L-threonylcarbamoyladenylate + diphosphate + H2O</text>
        <dbReference type="Rhea" id="RHEA:36407"/>
        <dbReference type="ChEBI" id="CHEBI:15377"/>
        <dbReference type="ChEBI" id="CHEBI:17544"/>
        <dbReference type="ChEBI" id="CHEBI:30616"/>
        <dbReference type="ChEBI" id="CHEBI:33019"/>
        <dbReference type="ChEBI" id="CHEBI:57926"/>
        <dbReference type="ChEBI" id="CHEBI:73682"/>
        <dbReference type="EC" id="2.7.7.87"/>
    </reaction>
</comment>
<dbReference type="GO" id="GO:0000049">
    <property type="term" value="F:tRNA binding"/>
    <property type="evidence" value="ECO:0007669"/>
    <property type="project" value="TreeGrafter"/>
</dbReference>
<keyword evidence="7" id="KW-0819">tRNA processing</keyword>
<dbReference type="EMBL" id="KN847523">
    <property type="protein sequence ID" value="KIV91847.1"/>
    <property type="molecule type" value="Genomic_DNA"/>
</dbReference>
<evidence type="ECO:0000256" key="5">
    <source>
        <dbReference type="ARBA" id="ARBA00022490"/>
    </source>
</evidence>
<dbReference type="InterPro" id="IPR050156">
    <property type="entry name" value="TC-AMP_synthase_SUA5"/>
</dbReference>
<dbReference type="Proteomes" id="UP000054302">
    <property type="component" value="Unassembled WGS sequence"/>
</dbReference>
<keyword evidence="5" id="KW-0963">Cytoplasm</keyword>